<dbReference type="SUPFAM" id="SSF50156">
    <property type="entry name" value="PDZ domain-like"/>
    <property type="match status" value="2"/>
</dbReference>
<gene>
    <name evidence="4" type="ORF">FM071_01190</name>
</gene>
<dbReference type="AlphaFoldDB" id="A0A7M1B639"/>
<feature type="domain" description="DUF7488" evidence="3">
    <location>
        <begin position="19"/>
        <end position="158"/>
    </location>
</feature>
<feature type="chain" id="PRO_5032977919" evidence="1">
    <location>
        <begin position="21"/>
        <end position="327"/>
    </location>
</feature>
<accession>A0A7M1B639</accession>
<dbReference type="KEGG" id="spal:FM071_01190"/>
<sequence length="327" mass="36769">MFARLLLLGSLLFINLYACKGGYASCVAKVKDSHAIQNNSLSIPVSKTERLVYSRNIPNAKIIKQDPFLSLYLIEESKPFAYPFDINMRLQLGTAIVTDKKAYEGKFLHNQIGLNTLASYSETLVYPALVTSSCCSLEGVVTPRGIIQREYLNHFVTTKNNLYGDIGIRVKNEKGSVIVKASDPFMKNNPFLQGDCIVGFDGKKIDAASVLMCKILFSKVGSKHRVKVKRGSKLYTFTVMVQQRYGGGELSDTFLESRGLYFDAKLHLTKIGNAFQKYGLHIGDRLIQVDGVKVENEAALREYLQKTKHYKSLLFERNGFQFFVNIK</sequence>
<feature type="domain" description="PDZ" evidence="2">
    <location>
        <begin position="164"/>
        <end position="240"/>
    </location>
</feature>
<feature type="signal peptide" evidence="1">
    <location>
        <begin position="1"/>
        <end position="20"/>
    </location>
</feature>
<evidence type="ECO:0000256" key="1">
    <source>
        <dbReference type="SAM" id="SignalP"/>
    </source>
</evidence>
<proteinExistence type="predicted"/>
<name>A0A7M1B639_9BACT</name>
<evidence type="ECO:0000259" key="2">
    <source>
        <dbReference type="Pfam" id="PF13180"/>
    </source>
</evidence>
<dbReference type="EMBL" id="CP041406">
    <property type="protein sequence ID" value="QOP44986.1"/>
    <property type="molecule type" value="Genomic_DNA"/>
</dbReference>
<reference evidence="4 5" key="1">
    <citation type="submission" date="2019-07" db="EMBL/GenBank/DDBJ databases">
        <title>Sulfurimonas paralvinellae sp. nov., a novel mesophilic, hydrogen- and sulfur-oxidizing chemolithoautotroph within the Epsilonproteo- bacteria isolated from a deep-sea hydrothermal vent polychaete nest, reclassification of Thiomicrospira denitrificans as Sulfurimonas denitrificans comb. nov. and emended description of the genus Sulfurimonas.</title>
        <authorList>
            <person name="Wang S."/>
            <person name="Jiang L."/>
            <person name="Shao Z."/>
        </authorList>
    </citation>
    <scope>NUCLEOTIDE SEQUENCE [LARGE SCALE GENOMIC DNA]</scope>
    <source>
        <strain evidence="4 5">GO25</strain>
    </source>
</reference>
<evidence type="ECO:0000313" key="4">
    <source>
        <dbReference type="EMBL" id="QOP44986.1"/>
    </source>
</evidence>
<keyword evidence="5" id="KW-1185">Reference proteome</keyword>
<keyword evidence="1" id="KW-0732">Signal</keyword>
<dbReference type="InterPro" id="IPR055911">
    <property type="entry name" value="DUF7488"/>
</dbReference>
<dbReference type="Gene3D" id="2.30.42.10">
    <property type="match status" value="2"/>
</dbReference>
<organism evidence="4 5">
    <name type="scientific">Sulfurimonas paralvinellae</name>
    <dbReference type="NCBI Taxonomy" id="317658"/>
    <lineage>
        <taxon>Bacteria</taxon>
        <taxon>Pseudomonadati</taxon>
        <taxon>Campylobacterota</taxon>
        <taxon>Epsilonproteobacteria</taxon>
        <taxon>Campylobacterales</taxon>
        <taxon>Sulfurimonadaceae</taxon>
        <taxon>Sulfurimonas</taxon>
    </lineage>
</organism>
<evidence type="ECO:0000313" key="5">
    <source>
        <dbReference type="Proteomes" id="UP000593580"/>
    </source>
</evidence>
<dbReference type="Pfam" id="PF24314">
    <property type="entry name" value="DUF7488"/>
    <property type="match status" value="1"/>
</dbReference>
<dbReference type="RefSeq" id="WP_193111235.1">
    <property type="nucleotide sequence ID" value="NZ_CP041406.1"/>
</dbReference>
<dbReference type="InterPro" id="IPR036034">
    <property type="entry name" value="PDZ_sf"/>
</dbReference>
<dbReference type="Proteomes" id="UP000593580">
    <property type="component" value="Chromosome"/>
</dbReference>
<dbReference type="Pfam" id="PF13180">
    <property type="entry name" value="PDZ_2"/>
    <property type="match status" value="1"/>
</dbReference>
<evidence type="ECO:0000259" key="3">
    <source>
        <dbReference type="Pfam" id="PF24314"/>
    </source>
</evidence>
<protein>
    <submittedName>
        <fullName evidence="4">PDZ domain-containing protein</fullName>
    </submittedName>
</protein>
<dbReference type="InterPro" id="IPR001478">
    <property type="entry name" value="PDZ"/>
</dbReference>